<sequence>VFIPELPGSRFRPLPGARFHRPFHNKRGGTLEPAHAVPIRGAGEPTDVSNYCPIWRLPGPANFWARQRRNNRSIVCLYITARSPRAGGRCQGPASHEIQPPPRSAGPPNAPAVHVPSPQPCKPPARSPADPEHPLTPHPGDGAGSPGAWCCGGGGGTRPRPHCCPLAPPQQGGGRGHREGAAGGLPVWAAAADRDLGTCLCHGRDQGCWYVELAAASLQAGGEPRPAAGIVPLLGIILNPPRSSSSRCGHRPSPGHHPQPTSVIFIPLWELLASNRGHHPHPTVGTTCIPPWASPASHYGPSSAPGAIQVVPRVPSSSCFGHCPHPTAPPTQQRIPTAFPLPSLPRKQPTVLVVCGPAQNGAIGLVCARHLRIFDYEPTIFYPKRSPDPLYRDFTTQCEKMDIPFLSYLPTEVQLINDAYNAVVDAVLGAEAEAAEGREPCAAILATLKHVRIPIVSLDVPSGPAPCSAPPSRAGWDPPTHPSPVFPIPRACHPAHHGITLGSVPGWPGSPRRALPGWGQPWGAPALPPPRPPEPGSIPARSQGWRPLSVDAFRASTINNKLLELR</sequence>
<protein>
    <recommendedName>
        <fullName evidence="2">YjeF N-terminal domain-containing protein</fullName>
    </recommendedName>
</protein>
<dbReference type="PANTHER" id="PTHR13232:SF12">
    <property type="entry name" value="YJEF N-TERMINAL DOMAIN-CONTAINING PROTEIN 3"/>
    <property type="match status" value="1"/>
</dbReference>
<evidence type="ECO:0000259" key="2">
    <source>
        <dbReference type="PROSITE" id="PS51385"/>
    </source>
</evidence>
<keyword evidence="4" id="KW-1185">Reference proteome</keyword>
<dbReference type="Gene3D" id="3.40.50.10260">
    <property type="entry name" value="YjeF N-terminal domain"/>
    <property type="match status" value="1"/>
</dbReference>
<proteinExistence type="predicted"/>
<dbReference type="SUPFAM" id="SSF64153">
    <property type="entry name" value="YjeF N-terminal domain-like"/>
    <property type="match status" value="1"/>
</dbReference>
<reference evidence="3" key="1">
    <citation type="submission" date="2025-08" db="UniProtKB">
        <authorList>
            <consortium name="Ensembl"/>
        </authorList>
    </citation>
    <scope>IDENTIFICATION</scope>
</reference>
<name>A0A8B9MCY1_9AVES</name>
<evidence type="ECO:0000313" key="4">
    <source>
        <dbReference type="Proteomes" id="UP000694541"/>
    </source>
</evidence>
<dbReference type="Pfam" id="PF03853">
    <property type="entry name" value="YjeF_N"/>
    <property type="match status" value="1"/>
</dbReference>
<feature type="compositionally biased region" description="Low complexity" evidence="1">
    <location>
        <begin position="516"/>
        <end position="525"/>
    </location>
</feature>
<dbReference type="GO" id="GO:0005739">
    <property type="term" value="C:mitochondrion"/>
    <property type="evidence" value="ECO:0007669"/>
    <property type="project" value="TreeGrafter"/>
</dbReference>
<feature type="domain" description="YjeF N-terminal" evidence="2">
    <location>
        <begin position="341"/>
        <end position="526"/>
    </location>
</feature>
<feature type="region of interest" description="Disordered" evidence="1">
    <location>
        <begin position="516"/>
        <end position="543"/>
    </location>
</feature>
<dbReference type="GO" id="GO:0052856">
    <property type="term" value="F:NAD(P)HX epimerase activity"/>
    <property type="evidence" value="ECO:0007669"/>
    <property type="project" value="TreeGrafter"/>
</dbReference>
<dbReference type="InterPro" id="IPR032976">
    <property type="entry name" value="YJEFN_prot_NAXE-like"/>
</dbReference>
<dbReference type="AlphaFoldDB" id="A0A8B9MCY1"/>
<dbReference type="PROSITE" id="PS51385">
    <property type="entry name" value="YJEF_N"/>
    <property type="match status" value="1"/>
</dbReference>
<evidence type="ECO:0000313" key="3">
    <source>
        <dbReference type="Ensembl" id="ENSANIP00000005708.1"/>
    </source>
</evidence>
<feature type="compositionally biased region" description="Pro residues" evidence="1">
    <location>
        <begin position="99"/>
        <end position="110"/>
    </location>
</feature>
<dbReference type="InterPro" id="IPR004443">
    <property type="entry name" value="YjeF_N_dom"/>
</dbReference>
<accession>A0A8B9MCY1</accession>
<feature type="compositionally biased region" description="Pro residues" evidence="1">
    <location>
        <begin position="526"/>
        <end position="536"/>
    </location>
</feature>
<dbReference type="InterPro" id="IPR036652">
    <property type="entry name" value="YjeF_N_dom_sf"/>
</dbReference>
<evidence type="ECO:0000256" key="1">
    <source>
        <dbReference type="SAM" id="MobiDB-lite"/>
    </source>
</evidence>
<dbReference type="Proteomes" id="UP000694541">
    <property type="component" value="Unplaced"/>
</dbReference>
<feature type="region of interest" description="Disordered" evidence="1">
    <location>
        <begin position="85"/>
        <end position="144"/>
    </location>
</feature>
<dbReference type="Ensembl" id="ENSANIT00000005897.1">
    <property type="protein sequence ID" value="ENSANIP00000005708.1"/>
    <property type="gene ID" value="ENSANIG00000003930.1"/>
</dbReference>
<organism evidence="3 4">
    <name type="scientific">Accipiter nisus</name>
    <name type="common">Eurasian sparrowhawk</name>
    <dbReference type="NCBI Taxonomy" id="211598"/>
    <lineage>
        <taxon>Eukaryota</taxon>
        <taxon>Metazoa</taxon>
        <taxon>Chordata</taxon>
        <taxon>Craniata</taxon>
        <taxon>Vertebrata</taxon>
        <taxon>Euteleostomi</taxon>
        <taxon>Archelosauria</taxon>
        <taxon>Archosauria</taxon>
        <taxon>Dinosauria</taxon>
        <taxon>Saurischia</taxon>
        <taxon>Theropoda</taxon>
        <taxon>Coelurosauria</taxon>
        <taxon>Aves</taxon>
        <taxon>Neognathae</taxon>
        <taxon>Neoaves</taxon>
        <taxon>Telluraves</taxon>
        <taxon>Accipitrimorphae</taxon>
        <taxon>Accipitriformes</taxon>
        <taxon>Accipitridae</taxon>
        <taxon>Accipitrinae</taxon>
        <taxon>Accipiter</taxon>
    </lineage>
</organism>
<reference evidence="3" key="2">
    <citation type="submission" date="2025-09" db="UniProtKB">
        <authorList>
            <consortium name="Ensembl"/>
        </authorList>
    </citation>
    <scope>IDENTIFICATION</scope>
</reference>
<dbReference type="PANTHER" id="PTHR13232">
    <property type="entry name" value="NAD(P)H-HYDRATE EPIMERASE"/>
    <property type="match status" value="1"/>
</dbReference>
<feature type="compositionally biased region" description="Pro residues" evidence="1">
    <location>
        <begin position="117"/>
        <end position="126"/>
    </location>
</feature>